<dbReference type="InterPro" id="IPR017978">
    <property type="entry name" value="GPCR_3_C"/>
</dbReference>
<dbReference type="InterPro" id="IPR028082">
    <property type="entry name" value="Peripla_BP_I"/>
</dbReference>
<evidence type="ECO:0000313" key="15">
    <source>
        <dbReference type="RefSeq" id="XP_047741499.1"/>
    </source>
</evidence>
<dbReference type="InterPro" id="IPR001828">
    <property type="entry name" value="ANF_lig-bd_rcpt"/>
</dbReference>
<sequence>MCIRDRFRGYDSEATSQRLRFRGYDSELRFRGYDSEATIQRLRFRGYESEATILRLRIPQISYASTSTELSDKTRFEFFSRVVPPDNFQAMAMVEIVGALGWEYVSTLSVEGGYGEKGIASFISLAEKAGICVAVSETILRTMSRPEEFDALIQRLLMKPEARAVVMFVDEDNIRKVIAAVTKAGKIGHFLWIGSDSWGAKSYPVKEQEVAAEGAITILPKRTALKGFDEYLQNLKPRFKKKKCEEVVDGVLIKRNCRNVWFKEYWTKHFNCTFNRNVSNPLDTRNDCTGDEVIMTEQEGLVPFVVDAVFAMATAYHAMLEDKCGNITLCPEVESPPPGPEFLSYIRNVSFIGKQGSRVKFNADGDAPGSYFIFQYQKTSDKNYEYVRIGNWTESDTGGHHLRHAAKKHSHSRHSSLELNRSKLQWTRRQLKNESSENPESICSRPFSLELNRSKLQWTRRQLKNESSENPESICSRPCPLGFIRNFQTKITCQKIFYDASIGLMCTLMTAIIFMRYNTTPIIMASGRELCYVLLFGIALCYVMTFVILAPPSTPICGVLRVGLGLGLCICYSAIFTKTNRISRIFNRGVKSIKRPSYTSPRSQILICFGLVGCQLLGVVAWLVVEPPTTKELYPDRMMAVLSCGTSSITLILSLGYNMILILLCTIYAFKTRKIPENFNEAKYIGFTMYSTCIVWLAFVPIYFSTTRDYKIQLASICMCVNISASVSLGCLFTPKVYIVVFQPYKNVRQGSGQGKGSSTNKNYASMKFQPKSPTAQSVLSSNHSSNPATNVLLPLPPTLTLTLPP</sequence>
<gene>
    <name evidence="15" type="primary">LOC108680866</name>
</gene>
<dbReference type="Gene3D" id="3.40.50.2300">
    <property type="match status" value="2"/>
</dbReference>
<protein>
    <submittedName>
        <fullName evidence="15">Metabotropic glutamate receptor 8</fullName>
    </submittedName>
</protein>
<dbReference type="KEGG" id="hazt:108680866"/>
<keyword evidence="10" id="KW-0325">Glycoprotein</keyword>
<dbReference type="Pfam" id="PF00003">
    <property type="entry name" value="7tm_3"/>
    <property type="match status" value="1"/>
</dbReference>
<evidence type="ECO:0000256" key="10">
    <source>
        <dbReference type="ARBA" id="ARBA00023180"/>
    </source>
</evidence>
<evidence type="ECO:0000256" key="4">
    <source>
        <dbReference type="ARBA" id="ARBA00022692"/>
    </source>
</evidence>
<feature type="transmembrane region" description="Helical" evidence="12">
    <location>
        <begin position="558"/>
        <end position="576"/>
    </location>
</feature>
<comment type="similarity">
    <text evidence="2">Belongs to the G-protein coupled receptor 3 family.</text>
</comment>
<evidence type="ECO:0000256" key="11">
    <source>
        <dbReference type="ARBA" id="ARBA00023224"/>
    </source>
</evidence>
<keyword evidence="9 15" id="KW-0675">Receptor</keyword>
<evidence type="ECO:0000256" key="3">
    <source>
        <dbReference type="ARBA" id="ARBA00022475"/>
    </source>
</evidence>
<comment type="subcellular location">
    <subcellularLocation>
        <location evidence="1">Cell membrane</location>
        <topology evidence="1">Multi-pass membrane protein</topology>
    </subcellularLocation>
</comment>
<organism evidence="14 15">
    <name type="scientific">Hyalella azteca</name>
    <name type="common">Amphipod</name>
    <dbReference type="NCBI Taxonomy" id="294128"/>
    <lineage>
        <taxon>Eukaryota</taxon>
        <taxon>Metazoa</taxon>
        <taxon>Ecdysozoa</taxon>
        <taxon>Arthropoda</taxon>
        <taxon>Crustacea</taxon>
        <taxon>Multicrustacea</taxon>
        <taxon>Malacostraca</taxon>
        <taxon>Eumalacostraca</taxon>
        <taxon>Peracarida</taxon>
        <taxon>Amphipoda</taxon>
        <taxon>Senticaudata</taxon>
        <taxon>Talitrida</taxon>
        <taxon>Talitroidea</taxon>
        <taxon>Hyalellidae</taxon>
        <taxon>Hyalella</taxon>
    </lineage>
</organism>
<dbReference type="PROSITE" id="PS50259">
    <property type="entry name" value="G_PROTEIN_RECEP_F3_4"/>
    <property type="match status" value="1"/>
</dbReference>
<dbReference type="OrthoDB" id="425344at2759"/>
<evidence type="ECO:0000256" key="8">
    <source>
        <dbReference type="ARBA" id="ARBA00023157"/>
    </source>
</evidence>
<dbReference type="Proteomes" id="UP000694843">
    <property type="component" value="Unplaced"/>
</dbReference>
<feature type="transmembrane region" description="Helical" evidence="12">
    <location>
        <begin position="710"/>
        <end position="733"/>
    </location>
</feature>
<evidence type="ECO:0000256" key="5">
    <source>
        <dbReference type="ARBA" id="ARBA00022989"/>
    </source>
</evidence>
<dbReference type="PANTHER" id="PTHR24060">
    <property type="entry name" value="METABOTROPIC GLUTAMATE RECEPTOR"/>
    <property type="match status" value="1"/>
</dbReference>
<dbReference type="GO" id="GO:0004930">
    <property type="term" value="F:G protein-coupled receptor activity"/>
    <property type="evidence" value="ECO:0007669"/>
    <property type="project" value="UniProtKB-KW"/>
</dbReference>
<keyword evidence="7 12" id="KW-0472">Membrane</keyword>
<keyword evidence="6" id="KW-0297">G-protein coupled receptor</keyword>
<dbReference type="PRINTS" id="PR00248">
    <property type="entry name" value="GPCRMGR"/>
</dbReference>
<keyword evidence="14" id="KW-1185">Reference proteome</keyword>
<dbReference type="InterPro" id="IPR000337">
    <property type="entry name" value="GPCR_3"/>
</dbReference>
<keyword evidence="5 12" id="KW-1133">Transmembrane helix</keyword>
<keyword evidence="8" id="KW-1015">Disulfide bond</keyword>
<evidence type="ECO:0000259" key="13">
    <source>
        <dbReference type="PROSITE" id="PS50259"/>
    </source>
</evidence>
<evidence type="ECO:0000256" key="7">
    <source>
        <dbReference type="ARBA" id="ARBA00023136"/>
    </source>
</evidence>
<dbReference type="RefSeq" id="XP_047741499.1">
    <property type="nucleotide sequence ID" value="XM_047885543.1"/>
</dbReference>
<evidence type="ECO:0000256" key="6">
    <source>
        <dbReference type="ARBA" id="ARBA00023040"/>
    </source>
</evidence>
<feature type="transmembrane region" description="Helical" evidence="12">
    <location>
        <begin position="645"/>
        <end position="670"/>
    </location>
</feature>
<dbReference type="FunFam" id="3.40.50.2300:FF:000009">
    <property type="entry name" value="Glutamate receptor, metabotropic 4"/>
    <property type="match status" value="1"/>
</dbReference>
<evidence type="ECO:0000256" key="1">
    <source>
        <dbReference type="ARBA" id="ARBA00004651"/>
    </source>
</evidence>
<keyword evidence="3" id="KW-1003">Cell membrane</keyword>
<dbReference type="GeneID" id="108680866"/>
<evidence type="ECO:0000256" key="12">
    <source>
        <dbReference type="SAM" id="Phobius"/>
    </source>
</evidence>
<name>A0A979FW70_HYAAZ</name>
<feature type="transmembrane region" description="Helical" evidence="12">
    <location>
        <begin position="496"/>
        <end position="518"/>
    </location>
</feature>
<evidence type="ECO:0000256" key="9">
    <source>
        <dbReference type="ARBA" id="ARBA00023170"/>
    </source>
</evidence>
<accession>A0A979FW70</accession>
<feature type="domain" description="G-protein coupled receptors family 3 profile" evidence="13">
    <location>
        <begin position="500"/>
        <end position="756"/>
    </location>
</feature>
<dbReference type="InterPro" id="IPR050726">
    <property type="entry name" value="mGluR"/>
</dbReference>
<dbReference type="OMA" id="EDMQWGR"/>
<feature type="transmembrane region" description="Helical" evidence="12">
    <location>
        <begin position="605"/>
        <end position="625"/>
    </location>
</feature>
<keyword evidence="11" id="KW-0807">Transducer</keyword>
<dbReference type="CDD" id="cd15934">
    <property type="entry name" value="7tmC_mGluRs_group2_3"/>
    <property type="match status" value="1"/>
</dbReference>
<dbReference type="PROSITE" id="PS00981">
    <property type="entry name" value="G_PROTEIN_RECEP_F3_3"/>
    <property type="match status" value="1"/>
</dbReference>
<evidence type="ECO:0000256" key="2">
    <source>
        <dbReference type="ARBA" id="ARBA00007242"/>
    </source>
</evidence>
<dbReference type="InterPro" id="IPR000162">
    <property type="entry name" value="GPCR_3_mtglu_rcpt"/>
</dbReference>
<keyword evidence="4 12" id="KW-0812">Transmembrane</keyword>
<dbReference type="AlphaFoldDB" id="A0A979FW70"/>
<proteinExistence type="inferred from homology"/>
<dbReference type="Pfam" id="PF01094">
    <property type="entry name" value="ANF_receptor"/>
    <property type="match status" value="1"/>
</dbReference>
<feature type="transmembrane region" description="Helical" evidence="12">
    <location>
        <begin position="682"/>
        <end position="704"/>
    </location>
</feature>
<dbReference type="InterPro" id="IPR017979">
    <property type="entry name" value="GPCR_3_CS"/>
</dbReference>
<dbReference type="PRINTS" id="PR00593">
    <property type="entry name" value="MTABOTROPICR"/>
</dbReference>
<feature type="non-terminal residue" evidence="15">
    <location>
        <position position="806"/>
    </location>
</feature>
<reference evidence="15" key="1">
    <citation type="submission" date="2025-08" db="UniProtKB">
        <authorList>
            <consortium name="RefSeq"/>
        </authorList>
    </citation>
    <scope>IDENTIFICATION</scope>
    <source>
        <tissue evidence="15">Whole organism</tissue>
    </source>
</reference>
<dbReference type="GO" id="GO:0005886">
    <property type="term" value="C:plasma membrane"/>
    <property type="evidence" value="ECO:0007669"/>
    <property type="project" value="UniProtKB-SubCell"/>
</dbReference>
<dbReference type="SUPFAM" id="SSF53822">
    <property type="entry name" value="Periplasmic binding protein-like I"/>
    <property type="match status" value="1"/>
</dbReference>
<evidence type="ECO:0000313" key="14">
    <source>
        <dbReference type="Proteomes" id="UP000694843"/>
    </source>
</evidence>
<feature type="transmembrane region" description="Helical" evidence="12">
    <location>
        <begin position="530"/>
        <end position="552"/>
    </location>
</feature>